<dbReference type="PaxDb" id="214684-Q5KLW9"/>
<dbReference type="AlphaFoldDB" id="Q5KLW9"/>
<feature type="domain" description="RING-type" evidence="3">
    <location>
        <begin position="557"/>
        <end position="598"/>
    </location>
</feature>
<dbReference type="InterPro" id="IPR013083">
    <property type="entry name" value="Znf_RING/FYVE/PHD"/>
</dbReference>
<dbReference type="EMBL" id="AE017342">
    <property type="protein sequence ID" value="AAW41719.2"/>
    <property type="molecule type" value="Genomic_DNA"/>
</dbReference>
<accession>Q5KLW9</accession>
<dbReference type="Proteomes" id="UP000002149">
    <property type="component" value="Chromosome 2"/>
</dbReference>
<dbReference type="GO" id="GO:0006511">
    <property type="term" value="P:ubiquitin-dependent protein catabolic process"/>
    <property type="evidence" value="ECO:0000318"/>
    <property type="project" value="GO_Central"/>
</dbReference>
<dbReference type="PANTHER" id="PTHR22765">
    <property type="entry name" value="RING FINGER AND PROTEASE ASSOCIATED DOMAIN-CONTAINING"/>
    <property type="match status" value="1"/>
</dbReference>
<keyword evidence="5" id="KW-1185">Reference proteome</keyword>
<dbReference type="OrthoDB" id="8062037at2759"/>
<feature type="region of interest" description="Disordered" evidence="2">
    <location>
        <begin position="214"/>
        <end position="249"/>
    </location>
</feature>
<evidence type="ECO:0000313" key="4">
    <source>
        <dbReference type="EMBL" id="AAW41719.2"/>
    </source>
</evidence>
<dbReference type="Pfam" id="PF13639">
    <property type="entry name" value="zf-RING_2"/>
    <property type="match status" value="1"/>
</dbReference>
<gene>
    <name evidence="4" type="ordered locus">CNB03770</name>
</gene>
<dbReference type="PANTHER" id="PTHR22765:SF416">
    <property type="entry name" value="E3 UBIQUITIN-PROTEIN LIGASE GODZILLA"/>
    <property type="match status" value="1"/>
</dbReference>
<sequence length="630" mass="70406">MMSLKSCLSRSESSGLFKQSRTVIMSNDTFELQFGEEGPTPIILDTQQKDVNYRDIANCSVPVFFNPTDTPDVVCYGIAYPQPNTGHCSRQTYNLWHFVTYKKNVQNGQWRNQQWQPIARTEGEYTTMTVWPTRMIVKSIGLSTPEQAVSEEILVCEVYPLSNLRTTHASVDNREPWVEGASFTALYTAISSVGTGQHQSSPLTPERIGSSLVSSRKTLTQPSASVDGRRPSTGHRRSRPSGFPTLPRRMHPLLNAVNDYITCKGAEYRSFEQGMSSANIAAGMSSFDLNGTNSHAIHIRDNGSRGLSGMPDGLQERVISWARHVERHGAVNEPKGMPQERESGQTSTIASRGVETPERQGQDLPLTQGISQLHRSATLPSSWAAWRSDILTEEWVEAAGGEQMLSQLNARLGDVSFSNVQDLLGEASNSSPNTILSHSAVQSWTPFPDFSPWKPISQNSYNFSYRLCANEGLWEFHGDIPIDITLETVFKLMVQEWLKCSIDPVDSPASVGSGRKLATAVRFTRGLPMAMKKVLLRDVLKDYLWKHIEDAAAQKDCPICQEKYQSFTCVTITPCQHMFHKACLDQWTMEESTCPMCRRDCAVMRFLQCLEELQHLTGGVEEWHSHVLSA</sequence>
<evidence type="ECO:0000259" key="3">
    <source>
        <dbReference type="PROSITE" id="PS50089"/>
    </source>
</evidence>
<keyword evidence="1" id="KW-0862">Zinc</keyword>
<organism evidence="4 5">
    <name type="scientific">Cryptococcus deneoformans (strain JEC21 / ATCC MYA-565)</name>
    <name type="common">Cryptococcus neoformans var. neoformans serotype D</name>
    <dbReference type="NCBI Taxonomy" id="214684"/>
    <lineage>
        <taxon>Eukaryota</taxon>
        <taxon>Fungi</taxon>
        <taxon>Dikarya</taxon>
        <taxon>Basidiomycota</taxon>
        <taxon>Agaricomycotina</taxon>
        <taxon>Tremellomycetes</taxon>
        <taxon>Tremellales</taxon>
        <taxon>Cryptococcaceae</taxon>
        <taxon>Cryptococcus</taxon>
        <taxon>Cryptococcus neoformans species complex</taxon>
    </lineage>
</organism>
<keyword evidence="1" id="KW-0863">Zinc-finger</keyword>
<dbReference type="InterPro" id="IPR051826">
    <property type="entry name" value="E3_ubiquitin-ligase_domain"/>
</dbReference>
<dbReference type="GO" id="GO:0008270">
    <property type="term" value="F:zinc ion binding"/>
    <property type="evidence" value="ECO:0007669"/>
    <property type="project" value="UniProtKB-KW"/>
</dbReference>
<dbReference type="GeneID" id="3256068"/>
<dbReference type="RefSeq" id="XP_024512213.1">
    <property type="nucleotide sequence ID" value="XM_024656579.1"/>
</dbReference>
<dbReference type="InterPro" id="IPR001841">
    <property type="entry name" value="Znf_RING"/>
</dbReference>
<dbReference type="HOGENOM" id="CLU_030359_0_0_1"/>
<dbReference type="InParanoid" id="Q5KLW9"/>
<dbReference type="SMART" id="SM00184">
    <property type="entry name" value="RING"/>
    <property type="match status" value="1"/>
</dbReference>
<dbReference type="SUPFAM" id="SSF57850">
    <property type="entry name" value="RING/U-box"/>
    <property type="match status" value="1"/>
</dbReference>
<dbReference type="PROSITE" id="PS50089">
    <property type="entry name" value="ZF_RING_2"/>
    <property type="match status" value="1"/>
</dbReference>
<evidence type="ECO:0000313" key="5">
    <source>
        <dbReference type="Proteomes" id="UP000002149"/>
    </source>
</evidence>
<name>Q5KLW9_CRYD1</name>
<reference evidence="4 5" key="1">
    <citation type="journal article" date="2005" name="Science">
        <title>The genome of the basidiomycetous yeast and human pathogen Cryptococcus neoformans.</title>
        <authorList>
            <person name="Loftus B.J."/>
            <person name="Fung E."/>
            <person name="Roncaglia P."/>
            <person name="Rowley D."/>
            <person name="Amedeo P."/>
            <person name="Bruno D."/>
            <person name="Vamathevan J."/>
            <person name="Miranda M."/>
            <person name="Anderson I.J."/>
            <person name="Fraser J.A."/>
            <person name="Allen J.E."/>
            <person name="Bosdet I.E."/>
            <person name="Brent M.R."/>
            <person name="Chiu R."/>
            <person name="Doering T.L."/>
            <person name="Donlin M.J."/>
            <person name="D'Souza C.A."/>
            <person name="Fox D.S."/>
            <person name="Grinberg V."/>
            <person name="Fu J."/>
            <person name="Fukushima M."/>
            <person name="Haas B.J."/>
            <person name="Huang J.C."/>
            <person name="Janbon G."/>
            <person name="Jones S.J."/>
            <person name="Koo H.L."/>
            <person name="Krzywinski M.I."/>
            <person name="Kwon-Chung J.K."/>
            <person name="Lengeler K.B."/>
            <person name="Maiti R."/>
            <person name="Marra M.A."/>
            <person name="Marra R.E."/>
            <person name="Mathewson C.A."/>
            <person name="Mitchell T.G."/>
            <person name="Pertea M."/>
            <person name="Riggs F.R."/>
            <person name="Salzberg S.L."/>
            <person name="Schein J.E."/>
            <person name="Shvartsbeyn A."/>
            <person name="Shin H."/>
            <person name="Shumway M."/>
            <person name="Specht C.A."/>
            <person name="Suh B.B."/>
            <person name="Tenney A."/>
            <person name="Utterback T.R."/>
            <person name="Wickes B.L."/>
            <person name="Wortman J.R."/>
            <person name="Wye N.H."/>
            <person name="Kronstad J.W."/>
            <person name="Lodge J.K."/>
            <person name="Heitman J."/>
            <person name="Davis R.W."/>
            <person name="Fraser C.M."/>
            <person name="Hyman R.W."/>
        </authorList>
    </citation>
    <scope>NUCLEOTIDE SEQUENCE [LARGE SCALE GENOMIC DNA]</scope>
    <source>
        <strain evidence="5">JEC21 / ATCC MYA-565</strain>
    </source>
</reference>
<proteinExistence type="predicted"/>
<feature type="compositionally biased region" description="Polar residues" evidence="2">
    <location>
        <begin position="214"/>
        <end position="224"/>
    </location>
</feature>
<dbReference type="KEGG" id="cne:CNB03770"/>
<protein>
    <submittedName>
        <fullName evidence="4">Expressed protein</fullName>
    </submittedName>
</protein>
<dbReference type="eggNOG" id="KOG0800">
    <property type="taxonomic scope" value="Eukaryota"/>
</dbReference>
<dbReference type="VEuPathDB" id="FungiDB:CNB03770"/>
<dbReference type="GO" id="GO:0061630">
    <property type="term" value="F:ubiquitin protein ligase activity"/>
    <property type="evidence" value="ECO:0000318"/>
    <property type="project" value="GO_Central"/>
</dbReference>
<feature type="region of interest" description="Disordered" evidence="2">
    <location>
        <begin position="329"/>
        <end position="362"/>
    </location>
</feature>
<dbReference type="Gene3D" id="3.30.40.10">
    <property type="entry name" value="Zinc/RING finger domain, C3HC4 (zinc finger)"/>
    <property type="match status" value="1"/>
</dbReference>
<dbReference type="STRING" id="214684.Q5KLW9"/>
<dbReference type="GO" id="GO:0005737">
    <property type="term" value="C:cytoplasm"/>
    <property type="evidence" value="ECO:0000318"/>
    <property type="project" value="GO_Central"/>
</dbReference>
<keyword evidence="1" id="KW-0479">Metal-binding</keyword>
<evidence type="ECO:0000256" key="2">
    <source>
        <dbReference type="SAM" id="MobiDB-lite"/>
    </source>
</evidence>
<evidence type="ECO:0000256" key="1">
    <source>
        <dbReference type="PROSITE-ProRule" id="PRU00175"/>
    </source>
</evidence>